<dbReference type="InterPro" id="IPR051784">
    <property type="entry name" value="Nod_factor_ABC_transporter"/>
</dbReference>
<keyword evidence="2 5" id="KW-0812">Transmembrane</keyword>
<reference evidence="7 8" key="1">
    <citation type="journal article" date="2019" name="Emerg. Microbes Infect.">
        <title>Comprehensive subspecies identification of 175 nontuberculous mycobacteria species based on 7547 genomic profiles.</title>
        <authorList>
            <person name="Matsumoto Y."/>
            <person name="Kinjo T."/>
            <person name="Motooka D."/>
            <person name="Nabeya D."/>
            <person name="Jung N."/>
            <person name="Uechi K."/>
            <person name="Horii T."/>
            <person name="Iida T."/>
            <person name="Fujita J."/>
            <person name="Nakamura S."/>
        </authorList>
    </citation>
    <scope>NUCLEOTIDE SEQUENCE [LARGE SCALE GENOMIC DNA]</scope>
    <source>
        <strain evidence="7 8">JCM 12657</strain>
    </source>
</reference>
<dbReference type="PANTHER" id="PTHR43229:SF2">
    <property type="entry name" value="NODULATION PROTEIN J"/>
    <property type="match status" value="1"/>
</dbReference>
<keyword evidence="3 5" id="KW-1133">Transmembrane helix</keyword>
<dbReference type="EMBL" id="AP022572">
    <property type="protein sequence ID" value="BBX59332.1"/>
    <property type="molecule type" value="Genomic_DNA"/>
</dbReference>
<sequence length="210" mass="22982">MLKRNLIRVRRRPEMLIQLLLQPIAFMLFFTFIVGRSISENAAPHYREYLLPGIQAQAIVATIILVGAAISVDFDNDVFIRFRSLPISNSAPLIARGLVSLLHAAIVYILIGVSGMLIGWPMRGSLADAVLAFVLVLVFGVGFMWLGMVVGLMVRTVEVVGAAVFFDNAANYFHIELLCANTAYAGRAARDCRMESALILGAGIAQAHHR</sequence>
<comment type="subcellular location">
    <subcellularLocation>
        <location evidence="1">Membrane</location>
        <topology evidence="1">Multi-pass membrane protein</topology>
    </subcellularLocation>
</comment>
<evidence type="ECO:0000313" key="7">
    <source>
        <dbReference type="EMBL" id="BBX59332.1"/>
    </source>
</evidence>
<evidence type="ECO:0000259" key="6">
    <source>
        <dbReference type="Pfam" id="PF01061"/>
    </source>
</evidence>
<feature type="transmembrane region" description="Helical" evidence="5">
    <location>
        <begin position="20"/>
        <end position="38"/>
    </location>
</feature>
<dbReference type="PANTHER" id="PTHR43229">
    <property type="entry name" value="NODULATION PROTEIN J"/>
    <property type="match status" value="1"/>
</dbReference>
<keyword evidence="4 5" id="KW-0472">Membrane</keyword>
<dbReference type="AlphaFoldDB" id="A0A7I7LIL6"/>
<dbReference type="Pfam" id="PF01061">
    <property type="entry name" value="ABC2_membrane"/>
    <property type="match status" value="1"/>
</dbReference>
<name>A0A7I7LIL6_9MYCO</name>
<keyword evidence="8" id="KW-1185">Reference proteome</keyword>
<proteinExistence type="predicted"/>
<evidence type="ECO:0000256" key="2">
    <source>
        <dbReference type="ARBA" id="ARBA00022692"/>
    </source>
</evidence>
<evidence type="ECO:0000256" key="5">
    <source>
        <dbReference type="SAM" id="Phobius"/>
    </source>
</evidence>
<gene>
    <name evidence="7" type="ORF">MSHO_46770</name>
</gene>
<feature type="domain" description="ABC-2 type transporter transmembrane" evidence="6">
    <location>
        <begin position="1"/>
        <end position="164"/>
    </location>
</feature>
<evidence type="ECO:0000256" key="4">
    <source>
        <dbReference type="ARBA" id="ARBA00023136"/>
    </source>
</evidence>
<accession>A0A7I7LIL6</accession>
<feature type="transmembrane region" description="Helical" evidence="5">
    <location>
        <begin position="93"/>
        <end position="118"/>
    </location>
</feature>
<evidence type="ECO:0000256" key="3">
    <source>
        <dbReference type="ARBA" id="ARBA00022989"/>
    </source>
</evidence>
<feature type="transmembrane region" description="Helical" evidence="5">
    <location>
        <begin position="50"/>
        <end position="72"/>
    </location>
</feature>
<dbReference type="KEGG" id="msho:MSHO_46770"/>
<feature type="transmembrane region" description="Helical" evidence="5">
    <location>
        <begin position="130"/>
        <end position="154"/>
    </location>
</feature>
<dbReference type="InterPro" id="IPR013525">
    <property type="entry name" value="ABC2_TM"/>
</dbReference>
<dbReference type="Proteomes" id="UP000467164">
    <property type="component" value="Chromosome"/>
</dbReference>
<organism evidence="7 8">
    <name type="scientific">Mycobacterium shottsii</name>
    <dbReference type="NCBI Taxonomy" id="133549"/>
    <lineage>
        <taxon>Bacteria</taxon>
        <taxon>Bacillati</taxon>
        <taxon>Actinomycetota</taxon>
        <taxon>Actinomycetes</taxon>
        <taxon>Mycobacteriales</taxon>
        <taxon>Mycobacteriaceae</taxon>
        <taxon>Mycobacterium</taxon>
        <taxon>Mycobacterium ulcerans group</taxon>
    </lineage>
</organism>
<evidence type="ECO:0000313" key="8">
    <source>
        <dbReference type="Proteomes" id="UP000467164"/>
    </source>
</evidence>
<dbReference type="GO" id="GO:0140359">
    <property type="term" value="F:ABC-type transporter activity"/>
    <property type="evidence" value="ECO:0007669"/>
    <property type="project" value="InterPro"/>
</dbReference>
<protein>
    <recommendedName>
        <fullName evidence="6">ABC-2 type transporter transmembrane domain-containing protein</fullName>
    </recommendedName>
</protein>
<evidence type="ECO:0000256" key="1">
    <source>
        <dbReference type="ARBA" id="ARBA00004141"/>
    </source>
</evidence>
<dbReference type="GO" id="GO:0016020">
    <property type="term" value="C:membrane"/>
    <property type="evidence" value="ECO:0007669"/>
    <property type="project" value="UniProtKB-SubCell"/>
</dbReference>